<evidence type="ECO:0000256" key="16">
    <source>
        <dbReference type="SAM" id="Coils"/>
    </source>
</evidence>
<evidence type="ECO:0000256" key="17">
    <source>
        <dbReference type="SAM" id="MobiDB-lite"/>
    </source>
</evidence>
<organism evidence="19 20">
    <name type="scientific">Lipomyces tetrasporus</name>
    <dbReference type="NCBI Taxonomy" id="54092"/>
    <lineage>
        <taxon>Eukaryota</taxon>
        <taxon>Fungi</taxon>
        <taxon>Dikarya</taxon>
        <taxon>Ascomycota</taxon>
        <taxon>Saccharomycotina</taxon>
        <taxon>Lipomycetes</taxon>
        <taxon>Lipomycetales</taxon>
        <taxon>Lipomycetaceae</taxon>
        <taxon>Lipomyces</taxon>
    </lineage>
</organism>
<feature type="coiled-coil region" evidence="16">
    <location>
        <begin position="268"/>
        <end position="295"/>
    </location>
</feature>
<dbReference type="Proteomes" id="UP001217417">
    <property type="component" value="Unassembled WGS sequence"/>
</dbReference>
<dbReference type="SUPFAM" id="SSF57850">
    <property type="entry name" value="RING/U-box"/>
    <property type="match status" value="1"/>
</dbReference>
<dbReference type="RefSeq" id="XP_056043228.1">
    <property type="nucleotide sequence ID" value="XM_056185682.1"/>
</dbReference>
<evidence type="ECO:0000256" key="11">
    <source>
        <dbReference type="ARBA" id="ARBA00023054"/>
    </source>
</evidence>
<dbReference type="SMART" id="SM00184">
    <property type="entry name" value="RING"/>
    <property type="match status" value="1"/>
</dbReference>
<dbReference type="GO" id="GO:0008270">
    <property type="term" value="F:zinc ion binding"/>
    <property type="evidence" value="ECO:0007669"/>
    <property type="project" value="UniProtKB-KW"/>
</dbReference>
<feature type="domain" description="RING-type" evidence="18">
    <location>
        <begin position="658"/>
        <end position="697"/>
    </location>
</feature>
<dbReference type="GO" id="GO:0061630">
    <property type="term" value="F:ubiquitin protein ligase activity"/>
    <property type="evidence" value="ECO:0007669"/>
    <property type="project" value="UniProtKB-EC"/>
</dbReference>
<dbReference type="InterPro" id="IPR017907">
    <property type="entry name" value="Znf_RING_CS"/>
</dbReference>
<dbReference type="GO" id="GO:0033503">
    <property type="term" value="C:HULC complex"/>
    <property type="evidence" value="ECO:0007669"/>
    <property type="project" value="TreeGrafter"/>
</dbReference>
<accession>A0AAD7QQW1</accession>
<dbReference type="EC" id="2.3.2.27" evidence="15"/>
<dbReference type="Pfam" id="PF26095">
    <property type="entry name" value="CC_Bre1"/>
    <property type="match status" value="1"/>
</dbReference>
<dbReference type="InterPro" id="IPR001841">
    <property type="entry name" value="Znf_RING"/>
</dbReference>
<comment type="caution">
    <text evidence="19">The sequence shown here is derived from an EMBL/GenBank/DDBJ whole genome shotgun (WGS) entry which is preliminary data.</text>
</comment>
<dbReference type="InterPro" id="IPR018957">
    <property type="entry name" value="Znf_C3HC4_RING-type"/>
</dbReference>
<dbReference type="GO" id="GO:0005634">
    <property type="term" value="C:nucleus"/>
    <property type="evidence" value="ECO:0007669"/>
    <property type="project" value="UniProtKB-SubCell"/>
</dbReference>
<dbReference type="GO" id="GO:0016567">
    <property type="term" value="P:protein ubiquitination"/>
    <property type="evidence" value="ECO:0007669"/>
    <property type="project" value="UniProtKB-UniRule"/>
</dbReference>
<keyword evidence="8 15" id="KW-0833">Ubl conjugation pathway</keyword>
<evidence type="ECO:0000259" key="18">
    <source>
        <dbReference type="PROSITE" id="PS50089"/>
    </source>
</evidence>
<dbReference type="Pfam" id="PF08647">
    <property type="entry name" value="BRE1"/>
    <property type="match status" value="1"/>
</dbReference>
<keyword evidence="12 15" id="KW-0539">Nucleus</keyword>
<dbReference type="GeneID" id="80880848"/>
<evidence type="ECO:0000256" key="6">
    <source>
        <dbReference type="ARBA" id="ARBA00022723"/>
    </source>
</evidence>
<comment type="similarity">
    <text evidence="4 15">Belongs to the BRE1 family.</text>
</comment>
<evidence type="ECO:0000256" key="2">
    <source>
        <dbReference type="ARBA" id="ARBA00004123"/>
    </source>
</evidence>
<evidence type="ECO:0000313" key="20">
    <source>
        <dbReference type="Proteomes" id="UP001217417"/>
    </source>
</evidence>
<comment type="catalytic activity">
    <reaction evidence="1 15">
        <text>S-ubiquitinyl-[E2 ubiquitin-conjugating enzyme]-L-cysteine + [acceptor protein]-L-lysine = [E2 ubiquitin-conjugating enzyme]-L-cysteine + N(6)-ubiquitinyl-[acceptor protein]-L-lysine.</text>
        <dbReference type="EC" id="2.3.2.27"/>
    </reaction>
</comment>
<keyword evidence="10 15" id="KW-0156">Chromatin regulator</keyword>
<dbReference type="Gene3D" id="3.30.40.10">
    <property type="entry name" value="Zinc/RING finger domain, C3HC4 (zinc finger)"/>
    <property type="match status" value="1"/>
</dbReference>
<evidence type="ECO:0000256" key="14">
    <source>
        <dbReference type="PROSITE-ProRule" id="PRU00175"/>
    </source>
</evidence>
<evidence type="ECO:0000256" key="5">
    <source>
        <dbReference type="ARBA" id="ARBA00022679"/>
    </source>
</evidence>
<feature type="region of interest" description="Disordered" evidence="17">
    <location>
        <begin position="1"/>
        <end position="25"/>
    </location>
</feature>
<evidence type="ECO:0000256" key="10">
    <source>
        <dbReference type="ARBA" id="ARBA00022853"/>
    </source>
</evidence>
<keyword evidence="20" id="KW-1185">Reference proteome</keyword>
<feature type="compositionally biased region" description="Basic and acidic residues" evidence="17">
    <location>
        <begin position="233"/>
        <end position="254"/>
    </location>
</feature>
<dbReference type="InterPro" id="IPR058643">
    <property type="entry name" value="BRE1-like_CC"/>
</dbReference>
<evidence type="ECO:0000256" key="9">
    <source>
        <dbReference type="ARBA" id="ARBA00022833"/>
    </source>
</evidence>
<evidence type="ECO:0000256" key="7">
    <source>
        <dbReference type="ARBA" id="ARBA00022771"/>
    </source>
</evidence>
<evidence type="ECO:0000256" key="13">
    <source>
        <dbReference type="ARBA" id="ARBA00059679"/>
    </source>
</evidence>
<dbReference type="PROSITE" id="PS50089">
    <property type="entry name" value="ZF_RING_2"/>
    <property type="match status" value="1"/>
</dbReference>
<comment type="function">
    <text evidence="13">E3 ubiquitin-protein ligase that mediates monoubiquitination of histone H2B to form H2BK123ub1. H2BK123ub1 gives a specific tag for epigenetic transcriptional activation and is also a prerequisite for H3K4me and H3K79me formation.</text>
</comment>
<keyword evidence="11 15" id="KW-0175">Coiled coil</keyword>
<keyword evidence="5 15" id="KW-0808">Transferase</keyword>
<dbReference type="EMBL" id="JARPMG010000006">
    <property type="protein sequence ID" value="KAJ8099778.1"/>
    <property type="molecule type" value="Genomic_DNA"/>
</dbReference>
<dbReference type="PANTHER" id="PTHR23163:SF0">
    <property type="entry name" value="E3 UBIQUITIN-PROTEIN LIGASE BRE1"/>
    <property type="match status" value="1"/>
</dbReference>
<dbReference type="CDD" id="cd16499">
    <property type="entry name" value="RING-HC_Bre1-like"/>
    <property type="match status" value="1"/>
</dbReference>
<evidence type="ECO:0000256" key="12">
    <source>
        <dbReference type="ARBA" id="ARBA00023242"/>
    </source>
</evidence>
<comment type="pathway">
    <text evidence="3 15">Protein modification; protein ubiquitination.</text>
</comment>
<evidence type="ECO:0000256" key="4">
    <source>
        <dbReference type="ARBA" id="ARBA00005555"/>
    </source>
</evidence>
<evidence type="ECO:0000256" key="15">
    <source>
        <dbReference type="RuleBase" id="RU365038"/>
    </source>
</evidence>
<comment type="subcellular location">
    <subcellularLocation>
        <location evidence="2 15">Nucleus</location>
    </subcellularLocation>
</comment>
<gene>
    <name evidence="19" type="ORF">POJ06DRAFT_223681</name>
</gene>
<keyword evidence="6 15" id="KW-0479">Metal-binding</keyword>
<keyword evidence="7 14" id="KW-0863">Zinc-finger</keyword>
<evidence type="ECO:0000313" key="19">
    <source>
        <dbReference type="EMBL" id="KAJ8099778.1"/>
    </source>
</evidence>
<dbReference type="InterPro" id="IPR013083">
    <property type="entry name" value="Znf_RING/FYVE/PHD"/>
</dbReference>
<dbReference type="AlphaFoldDB" id="A0AAD7QQW1"/>
<name>A0AAD7QQW1_9ASCO</name>
<dbReference type="Pfam" id="PF00097">
    <property type="entry name" value="zf-C3HC4"/>
    <property type="match status" value="1"/>
</dbReference>
<feature type="region of interest" description="Disordered" evidence="17">
    <location>
        <begin position="223"/>
        <end position="254"/>
    </location>
</feature>
<dbReference type="InterPro" id="IPR013956">
    <property type="entry name" value="E3_ubiquit_lig_Bre1"/>
</dbReference>
<evidence type="ECO:0000256" key="1">
    <source>
        <dbReference type="ARBA" id="ARBA00000900"/>
    </source>
</evidence>
<sequence length="710" mass="81392">MDDRKRSLSVKTELEAPPLKRQATDIESVGSKSVNGFEVPLSQDDVALFKKEAIFRQMQIYRRERDLLQTRVTEFEQRSAYHDDHLRVLELWWDQLLNEVNILSGRPLISSKHGESPLPKSLLLATSEEYSTHLEAKRDSILQSLTPIFTSLQSSLSDVSSDGKRLQDGLSELSAQITILKTENGRLKDEREDLSRRLTDATFKFMSAEKKLDRLKSSTIAKIERTSGSSPSVKREGSADEKPEPEKKSEEVDDKLVARIQEESEAVVRKQAEELRHLHEKVVNLTDEVSKLNLKLSSISEADVINSEPYKTLKVRFEALSARSSHLEVLNDVIKQESEKLSSERTEYRELLTSEYKAMADDLQNQLKKSEQDLIRIRSARDDLLQDLSIRKSKEEQRLTAMKELEELSETRSSRIKTLELEVERLKSQLETTNGNPMPYADDNPEELLKRIEKLEKQNQFLSAELPGLETAFNQAHAQCTRKVTEIMEREEKMSRLLAEKSKADQKYFSAMRAKEAIALENRALKAQSLKSGEIIQQLRDAEKSVSQKVSMLEKQLAELETVRHTYQKQLQEVQLKCNEQTVGIDGYKAQMEKLHYDLQVRSTTILSEADARRHAEDQVERQKVELERWKSESSSSAVNHISGDQSQIEALRSIAICSVCSKNWKNTAIKVCGHCFCFDCAKDRLNARLRKCPLCNKQYSHNDLMTIHL</sequence>
<dbReference type="PROSITE" id="PS00518">
    <property type="entry name" value="ZF_RING_1"/>
    <property type="match status" value="1"/>
</dbReference>
<dbReference type="GO" id="GO:0006325">
    <property type="term" value="P:chromatin organization"/>
    <property type="evidence" value="ECO:0007669"/>
    <property type="project" value="UniProtKB-KW"/>
</dbReference>
<dbReference type="PANTHER" id="PTHR23163">
    <property type="entry name" value="RING FINGER PROTEIN-RELATED"/>
    <property type="match status" value="1"/>
</dbReference>
<feature type="coiled-coil region" evidence="16">
    <location>
        <begin position="327"/>
        <end position="507"/>
    </location>
</feature>
<proteinExistence type="inferred from homology"/>
<evidence type="ECO:0000256" key="8">
    <source>
        <dbReference type="ARBA" id="ARBA00022786"/>
    </source>
</evidence>
<feature type="coiled-coil region" evidence="16">
    <location>
        <begin position="536"/>
        <end position="577"/>
    </location>
</feature>
<feature type="coiled-coil region" evidence="16">
    <location>
        <begin position="170"/>
        <end position="197"/>
    </location>
</feature>
<keyword evidence="9 15" id="KW-0862">Zinc</keyword>
<reference evidence="19" key="1">
    <citation type="submission" date="2023-03" db="EMBL/GenBank/DDBJ databases">
        <title>Near-Complete genome sequence of Lipomyces tetrasporous NRRL Y-64009, an oleaginous yeast capable of growing on lignocellulosic hydrolysates.</title>
        <authorList>
            <consortium name="Lawrence Berkeley National Laboratory"/>
            <person name="Jagtap S.S."/>
            <person name="Liu J.-J."/>
            <person name="Walukiewicz H.E."/>
            <person name="Pangilinan J."/>
            <person name="Lipzen A."/>
            <person name="Ahrendt S."/>
            <person name="Koriabine M."/>
            <person name="Cobaugh K."/>
            <person name="Salamov A."/>
            <person name="Yoshinaga Y."/>
            <person name="Ng V."/>
            <person name="Daum C."/>
            <person name="Grigoriev I.V."/>
            <person name="Slininger P.J."/>
            <person name="Dien B.S."/>
            <person name="Jin Y.-S."/>
            <person name="Rao C.V."/>
        </authorList>
    </citation>
    <scope>NUCLEOTIDE SEQUENCE</scope>
    <source>
        <strain evidence="19">NRRL Y-64009</strain>
    </source>
</reference>
<evidence type="ECO:0000256" key="3">
    <source>
        <dbReference type="ARBA" id="ARBA00004906"/>
    </source>
</evidence>
<protein>
    <recommendedName>
        <fullName evidence="15">E3 ubiquitin protein ligase</fullName>
        <ecNumber evidence="15">2.3.2.27</ecNumber>
    </recommendedName>
</protein>